<comment type="caution">
    <text evidence="3">The sequence shown here is derived from an EMBL/GenBank/DDBJ whole genome shotgun (WGS) entry which is preliminary data.</text>
</comment>
<reference evidence="3 4" key="1">
    <citation type="submission" date="2019-10" db="EMBL/GenBank/DDBJ databases">
        <title>A soil myxobacterium in the family Polyangiaceae.</title>
        <authorList>
            <person name="Li Y."/>
            <person name="Wang J."/>
        </authorList>
    </citation>
    <scope>NUCLEOTIDE SEQUENCE [LARGE SCALE GENOMIC DNA]</scope>
    <source>
        <strain evidence="3 4">DSM 14734</strain>
    </source>
</reference>
<organism evidence="3 4">
    <name type="scientific">Polyangium spumosum</name>
    <dbReference type="NCBI Taxonomy" id="889282"/>
    <lineage>
        <taxon>Bacteria</taxon>
        <taxon>Pseudomonadati</taxon>
        <taxon>Myxococcota</taxon>
        <taxon>Polyangia</taxon>
        <taxon>Polyangiales</taxon>
        <taxon>Polyangiaceae</taxon>
        <taxon>Polyangium</taxon>
    </lineage>
</organism>
<dbReference type="AlphaFoldDB" id="A0A6N7Q0U2"/>
<dbReference type="OrthoDB" id="9786188at2"/>
<dbReference type="PANTHER" id="PTHR30383">
    <property type="entry name" value="THIOESTERASE 1/PROTEASE 1/LYSOPHOSPHOLIPASE L1"/>
    <property type="match status" value="1"/>
</dbReference>
<dbReference type="Proteomes" id="UP000440224">
    <property type="component" value="Unassembled WGS sequence"/>
</dbReference>
<dbReference type="InterPro" id="IPR013830">
    <property type="entry name" value="SGNH_hydro"/>
</dbReference>
<feature type="domain" description="SGNH hydrolase-type esterase" evidence="2">
    <location>
        <begin position="119"/>
        <end position="301"/>
    </location>
</feature>
<dbReference type="InterPro" id="IPR036514">
    <property type="entry name" value="SGNH_hydro_sf"/>
</dbReference>
<dbReference type="Pfam" id="PF13472">
    <property type="entry name" value="Lipase_GDSL_2"/>
    <property type="match status" value="1"/>
</dbReference>
<sequence length="317" mass="34016">MSGHPGPCAAPAAPISQQYRGLASWHERCDSVLPRRATESPARRTTRKTQTQVEAPMTLSNSLFGLTLVFLSCASMGCAVDSMDPEMTDGDAAFVIDDEDEDVAEAEAELVVECKIQPFGDSLTAGIGGIDGYRGQLVLFPPAVGAPIRMAGLSGAYSSYNLWAAGQHLHSGYPGFRVDELTPWIQTNYVGANVILVHAGTNDLLQGQGHLNAAYDLDIMVRWLLAFNPTARILVAKIIPLAGVYAPLNAEVNAYNVYVDGIVSTLKAQGHVKVDVVDMNTGFPTATLAADGIHPDAYGYAWMADKWRQKLNTLGCF</sequence>
<evidence type="ECO:0000313" key="3">
    <source>
        <dbReference type="EMBL" id="MRG98072.1"/>
    </source>
</evidence>
<dbReference type="InterPro" id="IPR051532">
    <property type="entry name" value="Ester_Hydrolysis_Enzymes"/>
</dbReference>
<keyword evidence="4" id="KW-1185">Reference proteome</keyword>
<dbReference type="GO" id="GO:0004622">
    <property type="term" value="F:phosphatidylcholine lysophospholipase activity"/>
    <property type="evidence" value="ECO:0007669"/>
    <property type="project" value="TreeGrafter"/>
</dbReference>
<dbReference type="Gene3D" id="3.40.50.1110">
    <property type="entry name" value="SGNH hydrolase"/>
    <property type="match status" value="1"/>
</dbReference>
<proteinExistence type="predicted"/>
<dbReference type="SUPFAM" id="SSF52266">
    <property type="entry name" value="SGNH hydrolase"/>
    <property type="match status" value="1"/>
</dbReference>
<accession>A0A6N7Q0U2</accession>
<dbReference type="PANTHER" id="PTHR30383:SF5">
    <property type="entry name" value="SGNH HYDROLASE-TYPE ESTERASE DOMAIN-CONTAINING PROTEIN"/>
    <property type="match status" value="1"/>
</dbReference>
<gene>
    <name evidence="3" type="ORF">GF068_40110</name>
</gene>
<dbReference type="EMBL" id="WJIE01000024">
    <property type="protein sequence ID" value="MRG98072.1"/>
    <property type="molecule type" value="Genomic_DNA"/>
</dbReference>
<evidence type="ECO:0000259" key="2">
    <source>
        <dbReference type="Pfam" id="PF13472"/>
    </source>
</evidence>
<protein>
    <recommendedName>
        <fullName evidence="2">SGNH hydrolase-type esterase domain-containing protein</fullName>
    </recommendedName>
</protein>
<evidence type="ECO:0000256" key="1">
    <source>
        <dbReference type="SAM" id="MobiDB-lite"/>
    </source>
</evidence>
<name>A0A6N7Q0U2_9BACT</name>
<evidence type="ECO:0000313" key="4">
    <source>
        <dbReference type="Proteomes" id="UP000440224"/>
    </source>
</evidence>
<feature type="region of interest" description="Disordered" evidence="1">
    <location>
        <begin position="33"/>
        <end position="53"/>
    </location>
</feature>